<organism evidence="6">
    <name type="scientific">uncultured Helicobacter sp</name>
    <dbReference type="NCBI Taxonomy" id="175537"/>
    <lineage>
        <taxon>Bacteria</taxon>
        <taxon>Pseudomonadati</taxon>
        <taxon>Campylobacterota</taxon>
        <taxon>Epsilonproteobacteria</taxon>
        <taxon>Campylobacterales</taxon>
        <taxon>Helicobacteraceae</taxon>
        <taxon>Helicobacter</taxon>
        <taxon>environmental samples</taxon>
    </lineage>
</organism>
<evidence type="ECO:0000313" key="6">
    <source>
        <dbReference type="EMBL" id="QGT50211.1"/>
    </source>
</evidence>
<proteinExistence type="inferred from homology"/>
<evidence type="ECO:0000256" key="5">
    <source>
        <dbReference type="HAMAP-Rule" id="MF_00658"/>
    </source>
</evidence>
<dbReference type="GO" id="GO:0070038">
    <property type="term" value="F:rRNA (pseudouridine-N3-)-methyltransferase activity"/>
    <property type="evidence" value="ECO:0007669"/>
    <property type="project" value="UniProtKB-UniRule"/>
</dbReference>
<gene>
    <name evidence="5 6" type="primary">rlmH</name>
    <name evidence="6" type="ORF">Helico6505_0430</name>
</gene>
<evidence type="ECO:0000256" key="1">
    <source>
        <dbReference type="ARBA" id="ARBA00022603"/>
    </source>
</evidence>
<evidence type="ECO:0000256" key="3">
    <source>
        <dbReference type="ARBA" id="ARBA00022691"/>
    </source>
</evidence>
<keyword evidence="5" id="KW-0698">rRNA processing</keyword>
<dbReference type="InterPro" id="IPR003742">
    <property type="entry name" value="RlmH-like"/>
</dbReference>
<comment type="subunit">
    <text evidence="5">Homodimer.</text>
</comment>
<dbReference type="SUPFAM" id="SSF75217">
    <property type="entry name" value="alpha/beta knot"/>
    <property type="match status" value="1"/>
</dbReference>
<comment type="function">
    <text evidence="5">Specifically methylates the pseudouridine at position 1915 (m3Psi1915) in 23S rRNA.</text>
</comment>
<dbReference type="HAMAP" id="MF_00658">
    <property type="entry name" value="23SrRNA_methyltr_H"/>
    <property type="match status" value="1"/>
</dbReference>
<accession>A0A650ELP7</accession>
<dbReference type="Pfam" id="PF02590">
    <property type="entry name" value="SPOUT_MTase"/>
    <property type="match status" value="1"/>
</dbReference>
<evidence type="ECO:0000256" key="4">
    <source>
        <dbReference type="ARBA" id="ARBA00038303"/>
    </source>
</evidence>
<keyword evidence="3 5" id="KW-0949">S-adenosyl-L-methionine</keyword>
<dbReference type="EC" id="2.1.1.177" evidence="5"/>
<dbReference type="PANTHER" id="PTHR33603:SF1">
    <property type="entry name" value="RIBOSOMAL RNA LARGE SUBUNIT METHYLTRANSFERASE H"/>
    <property type="match status" value="1"/>
</dbReference>
<comment type="similarity">
    <text evidence="4 5">Belongs to the RNA methyltransferase RlmH family.</text>
</comment>
<keyword evidence="2 5" id="KW-0808">Transferase</keyword>
<feature type="binding site" evidence="5">
    <location>
        <position position="102"/>
    </location>
    <ligand>
        <name>S-adenosyl-L-methionine</name>
        <dbReference type="ChEBI" id="CHEBI:59789"/>
    </ligand>
</feature>
<dbReference type="GO" id="GO:0005737">
    <property type="term" value="C:cytoplasm"/>
    <property type="evidence" value="ECO:0007669"/>
    <property type="project" value="UniProtKB-SubCell"/>
</dbReference>
<feature type="binding site" evidence="5">
    <location>
        <begin position="120"/>
        <end position="125"/>
    </location>
    <ligand>
        <name>S-adenosyl-L-methionine</name>
        <dbReference type="ChEBI" id="CHEBI:59789"/>
    </ligand>
</feature>
<dbReference type="PANTHER" id="PTHR33603">
    <property type="entry name" value="METHYLTRANSFERASE"/>
    <property type="match status" value="1"/>
</dbReference>
<comment type="subcellular location">
    <subcellularLocation>
        <location evidence="5">Cytoplasm</location>
    </subcellularLocation>
</comment>
<dbReference type="AlphaFoldDB" id="A0A650ELP7"/>
<dbReference type="CDD" id="cd18081">
    <property type="entry name" value="RlmH-like"/>
    <property type="match status" value="1"/>
</dbReference>
<dbReference type="EMBL" id="MN577568">
    <property type="protein sequence ID" value="QGT50211.1"/>
    <property type="molecule type" value="Genomic_DNA"/>
</dbReference>
<comment type="catalytic activity">
    <reaction evidence="5">
        <text>pseudouridine(1915) in 23S rRNA + S-adenosyl-L-methionine = N(3)-methylpseudouridine(1915) in 23S rRNA + S-adenosyl-L-homocysteine + H(+)</text>
        <dbReference type="Rhea" id="RHEA:42752"/>
        <dbReference type="Rhea" id="RHEA-COMP:10221"/>
        <dbReference type="Rhea" id="RHEA-COMP:10222"/>
        <dbReference type="ChEBI" id="CHEBI:15378"/>
        <dbReference type="ChEBI" id="CHEBI:57856"/>
        <dbReference type="ChEBI" id="CHEBI:59789"/>
        <dbReference type="ChEBI" id="CHEBI:65314"/>
        <dbReference type="ChEBI" id="CHEBI:74486"/>
        <dbReference type="EC" id="2.1.1.177"/>
    </reaction>
</comment>
<name>A0A650ELP7_9HELI</name>
<keyword evidence="5" id="KW-0963">Cytoplasm</keyword>
<evidence type="ECO:0000256" key="2">
    <source>
        <dbReference type="ARBA" id="ARBA00022679"/>
    </source>
</evidence>
<dbReference type="PIRSF" id="PIRSF004505">
    <property type="entry name" value="MT_bac"/>
    <property type="match status" value="1"/>
</dbReference>
<comment type="caution">
    <text evidence="5">Lacks conserved residue(s) required for the propagation of feature annotation.</text>
</comment>
<dbReference type="Gene3D" id="3.40.1280.10">
    <property type="match status" value="1"/>
</dbReference>
<reference evidence="6" key="1">
    <citation type="journal article" date="2020" name="J. ISSAAS">
        <title>Lactobacilli and other gastrointestinal microbiota of Peromyscus leucopus, reservoir host for agents of Lyme disease and other zoonoses in North America.</title>
        <authorList>
            <person name="Milovic A."/>
            <person name="Bassam K."/>
            <person name="Shao H."/>
            <person name="Chatzistamou I."/>
            <person name="Tufts D.M."/>
            <person name="Diuk-Wasser M."/>
            <person name="Barbour A.G."/>
        </authorList>
    </citation>
    <scope>NUCLEOTIDE SEQUENCE</scope>
    <source>
        <strain evidence="6">LL4</strain>
    </source>
</reference>
<keyword evidence="1 5" id="KW-0489">Methyltransferase</keyword>
<dbReference type="InterPro" id="IPR029026">
    <property type="entry name" value="tRNA_m1G_MTases_N"/>
</dbReference>
<protein>
    <recommendedName>
        <fullName evidence="5">Ribosomal RNA large subunit methyltransferase H</fullName>
        <ecNumber evidence="5">2.1.1.177</ecNumber>
    </recommendedName>
    <alternativeName>
        <fullName evidence="5">23S rRNA (pseudouridine1915-N3)-methyltransferase</fullName>
    </alternativeName>
    <alternativeName>
        <fullName evidence="5">23S rRNA m3Psi1915 methyltransferase</fullName>
    </alternativeName>
    <alternativeName>
        <fullName evidence="5">rRNA (pseudouridine-N3-)-methyltransferase RlmH</fullName>
    </alternativeName>
</protein>
<dbReference type="InterPro" id="IPR029028">
    <property type="entry name" value="Alpha/beta_knot_MTases"/>
</dbReference>
<sequence length="152" mass="17344">MQINIYSISKKDSAYKALEDEFVTKCQQFGAQMQVVDLLPKNVLNAQKISPQKARESYTDAFTKYLLPHAFNLAFHPDAKCLDSLQFAEVIQSHSHIHCFIGGAYGLEDTFLKQCKVLSLSPLTFSHKIAKIIVCEQMYRALSILHQHPYHK</sequence>